<evidence type="ECO:0000256" key="2">
    <source>
        <dbReference type="ARBA" id="ARBA00001911"/>
    </source>
</evidence>
<dbReference type="SUPFAM" id="SSF51735">
    <property type="entry name" value="NAD(P)-binding Rossmann-fold domains"/>
    <property type="match status" value="1"/>
</dbReference>
<keyword evidence="13" id="KW-1185">Reference proteome</keyword>
<dbReference type="KEGG" id="paro:CUV01_16660"/>
<protein>
    <recommendedName>
        <fullName evidence="6 10">UDP-glucose 4-epimerase</fullName>
        <ecNumber evidence="5 10">5.1.3.2</ecNumber>
    </recommendedName>
</protein>
<evidence type="ECO:0000256" key="8">
    <source>
        <dbReference type="ARBA" id="ARBA00023144"/>
    </source>
</evidence>
<keyword evidence="9 10" id="KW-0413">Isomerase</keyword>
<proteinExistence type="inferred from homology"/>
<evidence type="ECO:0000313" key="13">
    <source>
        <dbReference type="Proteomes" id="UP000233742"/>
    </source>
</evidence>
<dbReference type="GO" id="GO:0005829">
    <property type="term" value="C:cytosol"/>
    <property type="evidence" value="ECO:0007669"/>
    <property type="project" value="TreeGrafter"/>
</dbReference>
<dbReference type="EC" id="5.1.3.2" evidence="5 10"/>
<feature type="domain" description="NAD-dependent epimerase/dehydratase" evidence="11">
    <location>
        <begin position="5"/>
        <end position="250"/>
    </location>
</feature>
<reference evidence="12 13" key="1">
    <citation type="submission" date="2017-12" db="EMBL/GenBank/DDBJ databases">
        <authorList>
            <person name="Hurst M.R.H."/>
        </authorList>
    </citation>
    <scope>NUCLEOTIDE SEQUENCE [LARGE SCALE GENOMIC DNA]</scope>
    <source>
        <strain evidence="12 13">BM15</strain>
    </source>
</reference>
<evidence type="ECO:0000259" key="11">
    <source>
        <dbReference type="Pfam" id="PF01370"/>
    </source>
</evidence>
<dbReference type="OrthoDB" id="9801785at2"/>
<dbReference type="RefSeq" id="WP_101461455.1">
    <property type="nucleotide sequence ID" value="NZ_CP025408.1"/>
</dbReference>
<accession>A0A2K9EST5</accession>
<keyword evidence="7 10" id="KW-0520">NAD</keyword>
<name>A0A2K9EST5_9RHOB</name>
<evidence type="ECO:0000256" key="7">
    <source>
        <dbReference type="ARBA" id="ARBA00023027"/>
    </source>
</evidence>
<comment type="pathway">
    <text evidence="3 10">Carbohydrate metabolism; galactose metabolism.</text>
</comment>
<evidence type="ECO:0000313" key="12">
    <source>
        <dbReference type="EMBL" id="AUH34795.1"/>
    </source>
</evidence>
<evidence type="ECO:0000256" key="9">
    <source>
        <dbReference type="ARBA" id="ARBA00023235"/>
    </source>
</evidence>
<dbReference type="AlphaFoldDB" id="A0A2K9EST5"/>
<comment type="catalytic activity">
    <reaction evidence="1 10">
        <text>UDP-alpha-D-glucose = UDP-alpha-D-galactose</text>
        <dbReference type="Rhea" id="RHEA:22168"/>
        <dbReference type="ChEBI" id="CHEBI:58885"/>
        <dbReference type="ChEBI" id="CHEBI:66914"/>
        <dbReference type="EC" id="5.1.3.2"/>
    </reaction>
</comment>
<evidence type="ECO:0000256" key="3">
    <source>
        <dbReference type="ARBA" id="ARBA00004947"/>
    </source>
</evidence>
<dbReference type="UniPathway" id="UPA00214"/>
<dbReference type="InterPro" id="IPR036291">
    <property type="entry name" value="NAD(P)-bd_dom_sf"/>
</dbReference>
<evidence type="ECO:0000256" key="1">
    <source>
        <dbReference type="ARBA" id="ARBA00000083"/>
    </source>
</evidence>
<organism evidence="12 13">
    <name type="scientific">Paracoccus tegillarcae</name>
    <dbReference type="NCBI Taxonomy" id="1529068"/>
    <lineage>
        <taxon>Bacteria</taxon>
        <taxon>Pseudomonadati</taxon>
        <taxon>Pseudomonadota</taxon>
        <taxon>Alphaproteobacteria</taxon>
        <taxon>Rhodobacterales</taxon>
        <taxon>Paracoccaceae</taxon>
        <taxon>Paracoccus</taxon>
    </lineage>
</organism>
<dbReference type="Gene3D" id="3.90.25.10">
    <property type="entry name" value="UDP-galactose 4-epimerase, domain 1"/>
    <property type="match status" value="1"/>
</dbReference>
<evidence type="ECO:0000256" key="4">
    <source>
        <dbReference type="ARBA" id="ARBA00007637"/>
    </source>
</evidence>
<dbReference type="InterPro" id="IPR005886">
    <property type="entry name" value="UDP_G4E"/>
</dbReference>
<comment type="similarity">
    <text evidence="4 10">Belongs to the NAD(P)-dependent epimerase/dehydratase family.</text>
</comment>
<sequence length="339" mass="36585">MSGRVLLTGGAGFIGAHSYVALVEAGFDPVILDSFHNARRDLPDRLARITGRPTPVIEADIRDAGAMDDAMRGAGFDAVVHFAGLKSVPDSETDPIGYYDVNVAGLVNVMQAMRKNDVRRIVFSSSAAVYGEAETMPVTETSPTNPGNTYAHTKLIGERFLAACRQADPALRLGILRYFNPVGAHASGLIGEDPSQPAGNLVPVIAQVATGERDRLMIFGDDWPTPDGTAIRDYIHVEDLARGHVLSLQALLRPASDPATASHLVNLGTGRGYSVREVIECYEKVSERPIRFDIAPRRAGDAAISYADTARADDLLGFRAQHDLTEMCRSNWAFIRAKA</sequence>
<dbReference type="InterPro" id="IPR001509">
    <property type="entry name" value="Epimerase_deHydtase"/>
</dbReference>
<dbReference type="NCBIfam" id="TIGR01179">
    <property type="entry name" value="galE"/>
    <property type="match status" value="1"/>
</dbReference>
<dbReference type="EMBL" id="CP025408">
    <property type="protein sequence ID" value="AUH34795.1"/>
    <property type="molecule type" value="Genomic_DNA"/>
</dbReference>
<dbReference type="GO" id="GO:0003978">
    <property type="term" value="F:UDP-glucose 4-epimerase activity"/>
    <property type="evidence" value="ECO:0007669"/>
    <property type="project" value="UniProtKB-UniRule"/>
</dbReference>
<gene>
    <name evidence="12" type="primary">galE</name>
    <name evidence="12" type="ORF">CUV01_16660</name>
</gene>
<comment type="subunit">
    <text evidence="10">Homodimer.</text>
</comment>
<comment type="cofactor">
    <cofactor evidence="2 10">
        <name>NAD(+)</name>
        <dbReference type="ChEBI" id="CHEBI:57540"/>
    </cofactor>
</comment>
<evidence type="ECO:0000256" key="5">
    <source>
        <dbReference type="ARBA" id="ARBA00013189"/>
    </source>
</evidence>
<dbReference type="Pfam" id="PF01370">
    <property type="entry name" value="Epimerase"/>
    <property type="match status" value="1"/>
</dbReference>
<dbReference type="CDD" id="cd05247">
    <property type="entry name" value="UDP_G4E_1_SDR_e"/>
    <property type="match status" value="1"/>
</dbReference>
<dbReference type="Gene3D" id="3.40.50.720">
    <property type="entry name" value="NAD(P)-binding Rossmann-like Domain"/>
    <property type="match status" value="1"/>
</dbReference>
<evidence type="ECO:0000256" key="10">
    <source>
        <dbReference type="RuleBase" id="RU366046"/>
    </source>
</evidence>
<dbReference type="PANTHER" id="PTHR43725">
    <property type="entry name" value="UDP-GLUCOSE 4-EPIMERASE"/>
    <property type="match status" value="1"/>
</dbReference>
<dbReference type="Proteomes" id="UP000233742">
    <property type="component" value="Chromosome"/>
</dbReference>
<dbReference type="GO" id="GO:0006012">
    <property type="term" value="P:galactose metabolic process"/>
    <property type="evidence" value="ECO:0007669"/>
    <property type="project" value="UniProtKB-UniPathway"/>
</dbReference>
<dbReference type="PANTHER" id="PTHR43725:SF47">
    <property type="entry name" value="UDP-GLUCOSE 4-EPIMERASE"/>
    <property type="match status" value="1"/>
</dbReference>
<evidence type="ECO:0000256" key="6">
    <source>
        <dbReference type="ARBA" id="ARBA00018569"/>
    </source>
</evidence>
<keyword evidence="10" id="KW-0119">Carbohydrate metabolism</keyword>
<keyword evidence="8" id="KW-0299">Galactose metabolism</keyword>